<dbReference type="OrthoDB" id="426136at2"/>
<evidence type="ECO:0000256" key="1">
    <source>
        <dbReference type="SAM" id="MobiDB-lite"/>
    </source>
</evidence>
<dbReference type="RefSeq" id="WP_106254379.1">
    <property type="nucleotide sequence ID" value="NZ_CAWNSW010000056.1"/>
</dbReference>
<evidence type="ECO:0000313" key="2">
    <source>
        <dbReference type="EMBL" id="PSB35663.1"/>
    </source>
</evidence>
<dbReference type="EMBL" id="PVWK01000005">
    <property type="protein sequence ID" value="PSB35663.1"/>
    <property type="molecule type" value="Genomic_DNA"/>
</dbReference>
<reference evidence="2 3" key="2">
    <citation type="submission" date="2018-03" db="EMBL/GenBank/DDBJ databases">
        <title>The ancient ancestry and fast evolution of plastids.</title>
        <authorList>
            <person name="Moore K.R."/>
            <person name="Magnabosco C."/>
            <person name="Momper L."/>
            <person name="Gold D.A."/>
            <person name="Bosak T."/>
            <person name="Fournier G.P."/>
        </authorList>
    </citation>
    <scope>NUCLEOTIDE SEQUENCE [LARGE SCALE GENOMIC DNA]</scope>
    <source>
        <strain evidence="2 3">ULC18</strain>
    </source>
</reference>
<evidence type="ECO:0000313" key="3">
    <source>
        <dbReference type="Proteomes" id="UP000239576"/>
    </source>
</evidence>
<gene>
    <name evidence="2" type="ORF">C7B82_00600</name>
</gene>
<organism evidence="2 3">
    <name type="scientific">Stenomitos frigidus ULC18</name>
    <dbReference type="NCBI Taxonomy" id="2107698"/>
    <lineage>
        <taxon>Bacteria</taxon>
        <taxon>Bacillati</taxon>
        <taxon>Cyanobacteriota</taxon>
        <taxon>Cyanophyceae</taxon>
        <taxon>Leptolyngbyales</taxon>
        <taxon>Leptolyngbyaceae</taxon>
        <taxon>Stenomitos</taxon>
    </lineage>
</organism>
<feature type="region of interest" description="Disordered" evidence="1">
    <location>
        <begin position="1"/>
        <end position="22"/>
    </location>
</feature>
<sequence>MKLALRRGQQQWDLAAPNHTASNDDAKETVLAWLEQASQAFMQRLIADAEPRVWYSCDAEGRLWWHAHDPVTGRSLSNATEAEMRSWIEQRHASALGN</sequence>
<dbReference type="Proteomes" id="UP000239576">
    <property type="component" value="Unassembled WGS sequence"/>
</dbReference>
<accession>A0A2T1ESJ0</accession>
<comment type="caution">
    <text evidence="2">The sequence shown here is derived from an EMBL/GenBank/DDBJ whole genome shotgun (WGS) entry which is preliminary data.</text>
</comment>
<reference evidence="3" key="1">
    <citation type="submission" date="2018-02" db="EMBL/GenBank/DDBJ databases">
        <authorList>
            <person name="Moore K."/>
            <person name="Momper L."/>
        </authorList>
    </citation>
    <scope>NUCLEOTIDE SEQUENCE [LARGE SCALE GENOMIC DNA]</scope>
    <source>
        <strain evidence="3">ULC18</strain>
    </source>
</reference>
<name>A0A2T1ESJ0_9CYAN</name>
<dbReference type="AlphaFoldDB" id="A0A2T1ESJ0"/>
<protein>
    <submittedName>
        <fullName evidence="2">Uncharacterized protein</fullName>
    </submittedName>
</protein>
<keyword evidence="3" id="KW-1185">Reference proteome</keyword>
<proteinExistence type="predicted"/>